<accession>A0A0C3HSZ5</accession>
<sequence>MKIFYDEISPDMISTFTPGEGWYTFKCKDMMIASLTAEFGDALELIELTPDLYNTMLDAGDFEGYEPA</sequence>
<protein>
    <submittedName>
        <fullName evidence="1">Uncharacterized protein</fullName>
    </submittedName>
</protein>
<evidence type="ECO:0000313" key="2">
    <source>
        <dbReference type="Proteomes" id="UP000031977"/>
    </source>
</evidence>
<keyword evidence="2" id="KW-1185">Reference proteome</keyword>
<reference evidence="1 2" key="1">
    <citation type="submission" date="2015-01" db="EMBL/GenBank/DDBJ databases">
        <title>Draft genome of Vibrio mytili type strain CAIM 528.</title>
        <authorList>
            <person name="Gonzalez-Castillo A."/>
            <person name="Gomez-Gil B."/>
            <person name="Enciso-Ibarra J."/>
        </authorList>
    </citation>
    <scope>NUCLEOTIDE SEQUENCE [LARGE SCALE GENOMIC DNA]</scope>
    <source>
        <strain evidence="1 2">CAIM 528</strain>
    </source>
</reference>
<evidence type="ECO:0000313" key="1">
    <source>
        <dbReference type="EMBL" id="KIN11316.1"/>
    </source>
</evidence>
<gene>
    <name evidence="1" type="ORF">SU60_08210</name>
</gene>
<dbReference type="EMBL" id="JXOK01000025">
    <property type="protein sequence ID" value="KIN11316.1"/>
    <property type="molecule type" value="Genomic_DNA"/>
</dbReference>
<dbReference type="AlphaFoldDB" id="A0A0C3HSZ5"/>
<proteinExistence type="predicted"/>
<name>A0A0C3HSZ5_9VIBR</name>
<comment type="caution">
    <text evidence="1">The sequence shown here is derived from an EMBL/GenBank/DDBJ whole genome shotgun (WGS) entry which is preliminary data.</text>
</comment>
<dbReference type="Proteomes" id="UP000031977">
    <property type="component" value="Unassembled WGS sequence"/>
</dbReference>
<dbReference type="OrthoDB" id="5918907at2"/>
<organism evidence="1 2">
    <name type="scientific">Vibrio mytili</name>
    <dbReference type="NCBI Taxonomy" id="50718"/>
    <lineage>
        <taxon>Bacteria</taxon>
        <taxon>Pseudomonadati</taxon>
        <taxon>Pseudomonadota</taxon>
        <taxon>Gammaproteobacteria</taxon>
        <taxon>Vibrionales</taxon>
        <taxon>Vibrionaceae</taxon>
        <taxon>Vibrio</taxon>
    </lineage>
</organism>